<gene>
    <name evidence="3" type="ORF">GCM10009416_00830</name>
</gene>
<evidence type="ECO:0000313" key="3">
    <source>
        <dbReference type="EMBL" id="GAA0566685.1"/>
    </source>
</evidence>
<protein>
    <submittedName>
        <fullName evidence="3">Malonyl-CoA decarboxylase</fullName>
    </submittedName>
</protein>
<dbReference type="InterPro" id="IPR007956">
    <property type="entry name" value="Malonyl_CoA_deC_C"/>
</dbReference>
<accession>A0ABN1EHR5</accession>
<evidence type="ECO:0000259" key="1">
    <source>
        <dbReference type="Pfam" id="PF05292"/>
    </source>
</evidence>
<dbReference type="PANTHER" id="PTHR28641:SF1">
    <property type="entry name" value="MALONYL-COA DECARBOXYLASE, MITOCHONDRIAL"/>
    <property type="match status" value="1"/>
</dbReference>
<dbReference type="Pfam" id="PF17408">
    <property type="entry name" value="MCD_N"/>
    <property type="match status" value="1"/>
</dbReference>
<dbReference type="Pfam" id="PF05292">
    <property type="entry name" value="MCD"/>
    <property type="match status" value="1"/>
</dbReference>
<proteinExistence type="predicted"/>
<evidence type="ECO:0000313" key="4">
    <source>
        <dbReference type="Proteomes" id="UP001501588"/>
    </source>
</evidence>
<keyword evidence="4" id="KW-1185">Reference proteome</keyword>
<organism evidence="3 4">
    <name type="scientific">Craurococcus roseus</name>
    <dbReference type="NCBI Taxonomy" id="77585"/>
    <lineage>
        <taxon>Bacteria</taxon>
        <taxon>Pseudomonadati</taxon>
        <taxon>Pseudomonadota</taxon>
        <taxon>Alphaproteobacteria</taxon>
        <taxon>Acetobacterales</taxon>
        <taxon>Acetobacteraceae</taxon>
        <taxon>Craurococcus</taxon>
    </lineage>
</organism>
<feature type="domain" description="Malonyl-CoA decarboxylase C-terminal" evidence="1">
    <location>
        <begin position="189"/>
        <end position="456"/>
    </location>
</feature>
<sequence length="495" mass="53803">MEATTATKTETAATGGGAQSWVDRLWSSVLERTGLRSGPRPAGAAAAMAELPPLERSKRLAEALLSERGEASGAAVARELLAASRELDEAGRTELYRFLAANFQPDAQALRAAAEAWLADPTPENAARLAEAAEPPRQELLRRMNMTAGGTGALVEARREVLDRLREEPALKPLEADLRHLLASWFNRGFLELRRIDWQTPAAVLEKLIRYEAVHEIQGWDDLRRRLAADRRCFGFFHPALPGEPLIFVEVALVEGLASAVQPLLARDGDGEHAAARRAARADTAIFYSISNCQEGLRGISFGNFLIKQVVEELKGELPRLQRFATLSPVPGFRRWLDGRLASPEAAEDLLHGQEMVAVLTAAGNGAADAAAAFAALLRGDRWWEDPDRAEALRAPLTRLCAEYLTASNGGRGPRDPVARFHLGNGARLERVNWLGNTAPRGMRESYGLMVNYLYDLASIEANHEAFVRNGAVARSAEVDALLGTAAPPAAPRRG</sequence>
<dbReference type="InterPro" id="IPR035372">
    <property type="entry name" value="MCD_N"/>
</dbReference>
<name>A0ABN1EHR5_9PROT</name>
<dbReference type="InterPro" id="IPR038351">
    <property type="entry name" value="MCD_N_sf"/>
</dbReference>
<dbReference type="InterPro" id="IPR038917">
    <property type="entry name" value="Malonyl_CoA_deC"/>
</dbReference>
<dbReference type="EMBL" id="BAAAFZ010000002">
    <property type="protein sequence ID" value="GAA0566685.1"/>
    <property type="molecule type" value="Genomic_DNA"/>
</dbReference>
<reference evidence="3 4" key="1">
    <citation type="journal article" date="2019" name="Int. J. Syst. Evol. Microbiol.">
        <title>The Global Catalogue of Microorganisms (GCM) 10K type strain sequencing project: providing services to taxonomists for standard genome sequencing and annotation.</title>
        <authorList>
            <consortium name="The Broad Institute Genomics Platform"/>
            <consortium name="The Broad Institute Genome Sequencing Center for Infectious Disease"/>
            <person name="Wu L."/>
            <person name="Ma J."/>
        </authorList>
    </citation>
    <scope>NUCLEOTIDE SEQUENCE [LARGE SCALE GENOMIC DNA]</scope>
    <source>
        <strain evidence="3 4">JCM 9933</strain>
    </source>
</reference>
<comment type="caution">
    <text evidence="3">The sequence shown here is derived from an EMBL/GenBank/DDBJ whole genome shotgun (WGS) entry which is preliminary data.</text>
</comment>
<dbReference type="Gene3D" id="1.20.140.90">
    <property type="entry name" value="Malonyl-CoA decarboxylase, oligemerization domain"/>
    <property type="match status" value="1"/>
</dbReference>
<feature type="domain" description="Malonyl-CoA decarboxylase N-terminal" evidence="2">
    <location>
        <begin position="103"/>
        <end position="186"/>
    </location>
</feature>
<dbReference type="Gene3D" id="3.40.630.150">
    <property type="entry name" value="Malonyl-CoA decarboxylase, catalytic domain"/>
    <property type="match status" value="1"/>
</dbReference>
<evidence type="ECO:0000259" key="2">
    <source>
        <dbReference type="Pfam" id="PF17408"/>
    </source>
</evidence>
<dbReference type="InterPro" id="IPR042303">
    <property type="entry name" value="Malonyl_CoA_deC_C_sf"/>
</dbReference>
<dbReference type="RefSeq" id="WP_343893149.1">
    <property type="nucleotide sequence ID" value="NZ_BAAAFZ010000002.1"/>
</dbReference>
<dbReference type="PANTHER" id="PTHR28641">
    <property type="match status" value="1"/>
</dbReference>
<dbReference type="Proteomes" id="UP001501588">
    <property type="component" value="Unassembled WGS sequence"/>
</dbReference>